<comment type="function">
    <text evidence="6">Required for the translocation of lipopolysaccharide (LPS) from the inner membrane to the outer membrane.</text>
</comment>
<dbReference type="PIRSF" id="PIRSF028513">
    <property type="entry name" value="LptC"/>
    <property type="match status" value="1"/>
</dbReference>
<reference evidence="8" key="1">
    <citation type="journal article" date="2019" name="Int. J. Syst. Evol. Microbiol.">
        <title>The Global Catalogue of Microorganisms (GCM) 10K type strain sequencing project: providing services to taxonomists for standard genome sequencing and annotation.</title>
        <authorList>
            <consortium name="The Broad Institute Genomics Platform"/>
            <consortium name="The Broad Institute Genome Sequencing Center for Infectious Disease"/>
            <person name="Wu L."/>
            <person name="Ma J."/>
        </authorList>
    </citation>
    <scope>NUCLEOTIDE SEQUENCE [LARGE SCALE GENOMIC DNA]</scope>
    <source>
        <strain evidence="8">JCM 32226</strain>
    </source>
</reference>
<comment type="caution">
    <text evidence="7">The sequence shown here is derived from an EMBL/GenBank/DDBJ whole genome shotgun (WGS) entry which is preliminary data.</text>
</comment>
<dbReference type="PANTHER" id="PTHR37481:SF1">
    <property type="entry name" value="LIPOPOLYSACCHARIDE EXPORT SYSTEM PROTEIN LPTC"/>
    <property type="match status" value="1"/>
</dbReference>
<keyword evidence="8" id="KW-1185">Reference proteome</keyword>
<evidence type="ECO:0000313" key="7">
    <source>
        <dbReference type="EMBL" id="GAA4498479.1"/>
    </source>
</evidence>
<protein>
    <recommendedName>
        <fullName evidence="6">Lipopolysaccharide export system protein LptC</fullName>
    </recommendedName>
</protein>
<dbReference type="Proteomes" id="UP001501321">
    <property type="component" value="Unassembled WGS sequence"/>
</dbReference>
<name>A0ABP8Q6X6_9GAMM</name>
<evidence type="ECO:0000256" key="4">
    <source>
        <dbReference type="ARBA" id="ARBA00022989"/>
    </source>
</evidence>
<keyword evidence="2 6" id="KW-0997">Cell inner membrane</keyword>
<keyword evidence="3" id="KW-0812">Transmembrane</keyword>
<evidence type="ECO:0000256" key="5">
    <source>
        <dbReference type="ARBA" id="ARBA00023136"/>
    </source>
</evidence>
<sequence length="186" mass="21718">MSRQNLLIGALFLFSLLSWRWFEADRQSGTLTNPEEYYQPTFTANKLKYLNFGDNGQLRNEVSADYTEYYNQLEQTELFNPVIIAHDEQGQAQWRISAKQGILNLNDNAILRDQVRILALTANDTLDWLETPYLEMDLLRNEVRNHHPVTMEGPRFHLEGVGLLGQLDQRIYEILDKSHGIYFNQP</sequence>
<dbReference type="InterPro" id="IPR026265">
    <property type="entry name" value="LptC"/>
</dbReference>
<keyword evidence="1 6" id="KW-1003">Cell membrane</keyword>
<dbReference type="InterPro" id="IPR052363">
    <property type="entry name" value="LPS_export_LptC"/>
</dbReference>
<dbReference type="Gene3D" id="2.60.450.10">
    <property type="entry name" value="Lipopolysaccharide (LPS) transport protein A like domain"/>
    <property type="match status" value="1"/>
</dbReference>
<keyword evidence="4" id="KW-1133">Transmembrane helix</keyword>
<keyword evidence="5 6" id="KW-0472">Membrane</keyword>
<evidence type="ECO:0000256" key="2">
    <source>
        <dbReference type="ARBA" id="ARBA00022519"/>
    </source>
</evidence>
<dbReference type="NCBIfam" id="TIGR04409">
    <property type="entry name" value="LptC_YrbK"/>
    <property type="match status" value="1"/>
</dbReference>
<accession>A0ABP8Q6X6</accession>
<evidence type="ECO:0000256" key="3">
    <source>
        <dbReference type="ARBA" id="ARBA00022692"/>
    </source>
</evidence>
<dbReference type="Pfam" id="PF06835">
    <property type="entry name" value="LptC"/>
    <property type="match status" value="1"/>
</dbReference>
<dbReference type="PANTHER" id="PTHR37481">
    <property type="entry name" value="LIPOPOLYSACCHARIDE EXPORT SYSTEM PROTEIN LPTC"/>
    <property type="match status" value="1"/>
</dbReference>
<comment type="similarity">
    <text evidence="6">Belongs to the LptC family.</text>
</comment>
<proteinExistence type="inferred from homology"/>
<dbReference type="InterPro" id="IPR010664">
    <property type="entry name" value="LipoPS_assembly_LptC-rel"/>
</dbReference>
<evidence type="ECO:0000256" key="1">
    <source>
        <dbReference type="ARBA" id="ARBA00022475"/>
    </source>
</evidence>
<evidence type="ECO:0000313" key="8">
    <source>
        <dbReference type="Proteomes" id="UP001501321"/>
    </source>
</evidence>
<comment type="subcellular location">
    <subcellularLocation>
        <location evidence="6">Cell inner membrane</location>
    </subcellularLocation>
</comment>
<gene>
    <name evidence="7" type="primary">lptC</name>
    <name evidence="7" type="ORF">GCM10023095_16960</name>
</gene>
<dbReference type="EMBL" id="BAABFC010000012">
    <property type="protein sequence ID" value="GAA4498479.1"/>
    <property type="molecule type" value="Genomic_DNA"/>
</dbReference>
<dbReference type="RefSeq" id="WP_345012025.1">
    <property type="nucleotide sequence ID" value="NZ_BAABFC010000012.1"/>
</dbReference>
<organism evidence="7 8">
    <name type="scientific">Pseudaeromonas paramecii</name>
    <dbReference type="NCBI Taxonomy" id="2138166"/>
    <lineage>
        <taxon>Bacteria</taxon>
        <taxon>Pseudomonadati</taxon>
        <taxon>Pseudomonadota</taxon>
        <taxon>Gammaproteobacteria</taxon>
        <taxon>Aeromonadales</taxon>
        <taxon>Aeromonadaceae</taxon>
        <taxon>Pseudaeromonas</taxon>
    </lineage>
</organism>
<evidence type="ECO:0000256" key="6">
    <source>
        <dbReference type="PIRNR" id="PIRNR028513"/>
    </source>
</evidence>